<proteinExistence type="predicted"/>
<reference evidence="1" key="1">
    <citation type="submission" date="2018-01" db="EMBL/GenBank/DDBJ databases">
        <title>An insight into the sialome of Amazonian anophelines.</title>
        <authorList>
            <person name="Ribeiro J.M."/>
            <person name="Scarpassa V."/>
            <person name="Calvo E."/>
        </authorList>
    </citation>
    <scope>NUCLEOTIDE SEQUENCE</scope>
    <source>
        <tissue evidence="1">Salivary glands</tissue>
    </source>
</reference>
<dbReference type="AlphaFoldDB" id="A0A2M4C9C2"/>
<protein>
    <submittedName>
        <fullName evidence="1">Putative secreted protein</fullName>
    </submittedName>
</protein>
<evidence type="ECO:0000313" key="1">
    <source>
        <dbReference type="EMBL" id="MBW61849.1"/>
    </source>
</evidence>
<name>A0A2M4C9C2_9DIPT</name>
<accession>A0A2M4C9C2</accession>
<dbReference type="EMBL" id="GGFJ01012708">
    <property type="protein sequence ID" value="MBW61849.1"/>
    <property type="molecule type" value="Transcribed_RNA"/>
</dbReference>
<sequence>MIALAPPRVPRVGSSRVFVCVCVCVCEASLHTALVHEWKIALPRGRPTTDRASSDDNRFAYADRALAPLCVCFPVLLAQPASQPPSQPAFGQFAFV</sequence>
<organism evidence="1">
    <name type="scientific">Anopheles marajoara</name>
    <dbReference type="NCBI Taxonomy" id="58244"/>
    <lineage>
        <taxon>Eukaryota</taxon>
        <taxon>Metazoa</taxon>
        <taxon>Ecdysozoa</taxon>
        <taxon>Arthropoda</taxon>
        <taxon>Hexapoda</taxon>
        <taxon>Insecta</taxon>
        <taxon>Pterygota</taxon>
        <taxon>Neoptera</taxon>
        <taxon>Endopterygota</taxon>
        <taxon>Diptera</taxon>
        <taxon>Nematocera</taxon>
        <taxon>Culicoidea</taxon>
        <taxon>Culicidae</taxon>
        <taxon>Anophelinae</taxon>
        <taxon>Anopheles</taxon>
    </lineage>
</organism>